<gene>
    <name evidence="5" type="ORF">R7226_07230</name>
</gene>
<evidence type="ECO:0000313" key="5">
    <source>
        <dbReference type="EMBL" id="MDW5594121.1"/>
    </source>
</evidence>
<dbReference type="InterPro" id="IPR000524">
    <property type="entry name" value="Tscrpt_reg_HTH_GntR"/>
</dbReference>
<organism evidence="5 6">
    <name type="scientific">Conexibacter stalactiti</name>
    <dbReference type="NCBI Taxonomy" id="1940611"/>
    <lineage>
        <taxon>Bacteria</taxon>
        <taxon>Bacillati</taxon>
        <taxon>Actinomycetota</taxon>
        <taxon>Thermoleophilia</taxon>
        <taxon>Solirubrobacterales</taxon>
        <taxon>Conexibacteraceae</taxon>
        <taxon>Conexibacter</taxon>
    </lineage>
</organism>
<protein>
    <submittedName>
        <fullName evidence="5">FCD domain-containing protein</fullName>
    </submittedName>
</protein>
<keyword evidence="3" id="KW-0804">Transcription</keyword>
<dbReference type="PROSITE" id="PS50949">
    <property type="entry name" value="HTH_GNTR"/>
    <property type="match status" value="1"/>
</dbReference>
<dbReference type="EMBL" id="JAWSTH010000012">
    <property type="protein sequence ID" value="MDW5594121.1"/>
    <property type="molecule type" value="Genomic_DNA"/>
</dbReference>
<dbReference type="Pfam" id="PF07729">
    <property type="entry name" value="FCD"/>
    <property type="match status" value="1"/>
</dbReference>
<keyword evidence="1" id="KW-0805">Transcription regulation</keyword>
<keyword evidence="2" id="KW-0238">DNA-binding</keyword>
<evidence type="ECO:0000256" key="1">
    <source>
        <dbReference type="ARBA" id="ARBA00023015"/>
    </source>
</evidence>
<evidence type="ECO:0000259" key="4">
    <source>
        <dbReference type="PROSITE" id="PS50949"/>
    </source>
</evidence>
<evidence type="ECO:0000256" key="3">
    <source>
        <dbReference type="ARBA" id="ARBA00023163"/>
    </source>
</evidence>
<sequence length="234" mass="25085">MSRSLAASVARQLEDEIVARDWPVGEVLGSERELIERMGVSRAVLREAVRIVEHHGIARMRRGPGGGLVVSAPEFDAVAQSIALYLRHAGATRRQLFELRVTLELAAIAAAAARVDETAVARLRACVASERRRGYGETLATAPHDLHLLIAELSGNPAMRLFARVLADLTADRGDAAVPPREAVAHGAAHRGIVEALVAGDGALAQLRMRRHLEAVAPVFADAHGPWSPQRPAL</sequence>
<dbReference type="SMART" id="SM00345">
    <property type="entry name" value="HTH_GNTR"/>
    <property type="match status" value="1"/>
</dbReference>
<feature type="domain" description="HTH gntR-type" evidence="4">
    <location>
        <begin position="3"/>
        <end position="73"/>
    </location>
</feature>
<dbReference type="InterPro" id="IPR036388">
    <property type="entry name" value="WH-like_DNA-bd_sf"/>
</dbReference>
<dbReference type="RefSeq" id="WP_318596378.1">
    <property type="nucleotide sequence ID" value="NZ_JAWSTH010000012.1"/>
</dbReference>
<reference evidence="5 6" key="2">
    <citation type="submission" date="2023-10" db="EMBL/GenBank/DDBJ databases">
        <authorList>
            <person name="Han X.F."/>
        </authorList>
    </citation>
    <scope>NUCLEOTIDE SEQUENCE [LARGE SCALE GENOMIC DNA]</scope>
    <source>
        <strain evidence="5 6">KCTC 39840</strain>
    </source>
</reference>
<dbReference type="SUPFAM" id="SSF46785">
    <property type="entry name" value="Winged helix' DNA-binding domain"/>
    <property type="match status" value="1"/>
</dbReference>
<dbReference type="SUPFAM" id="SSF48008">
    <property type="entry name" value="GntR ligand-binding domain-like"/>
    <property type="match status" value="1"/>
</dbReference>
<evidence type="ECO:0000313" key="6">
    <source>
        <dbReference type="Proteomes" id="UP001284601"/>
    </source>
</evidence>
<dbReference type="PANTHER" id="PTHR43537:SF44">
    <property type="entry name" value="GNTR FAMILY REGULATORY PROTEIN"/>
    <property type="match status" value="1"/>
</dbReference>
<dbReference type="Pfam" id="PF00392">
    <property type="entry name" value="GntR"/>
    <property type="match status" value="1"/>
</dbReference>
<dbReference type="InterPro" id="IPR036390">
    <property type="entry name" value="WH_DNA-bd_sf"/>
</dbReference>
<dbReference type="InterPro" id="IPR008920">
    <property type="entry name" value="TF_FadR/GntR_C"/>
</dbReference>
<keyword evidence="6" id="KW-1185">Reference proteome</keyword>
<comment type="caution">
    <text evidence="5">The sequence shown here is derived from an EMBL/GenBank/DDBJ whole genome shotgun (WGS) entry which is preliminary data.</text>
</comment>
<dbReference type="SMART" id="SM00895">
    <property type="entry name" value="FCD"/>
    <property type="match status" value="1"/>
</dbReference>
<proteinExistence type="predicted"/>
<dbReference type="Proteomes" id="UP001284601">
    <property type="component" value="Unassembled WGS sequence"/>
</dbReference>
<dbReference type="Gene3D" id="1.20.120.530">
    <property type="entry name" value="GntR ligand-binding domain-like"/>
    <property type="match status" value="1"/>
</dbReference>
<dbReference type="InterPro" id="IPR011711">
    <property type="entry name" value="GntR_C"/>
</dbReference>
<reference evidence="6" key="1">
    <citation type="submission" date="2023-07" db="EMBL/GenBank/DDBJ databases">
        <title>Conexibacter stalactiti sp. nov., isolated from stalactites in a lava cave and emended description of the genus Conexibacter.</title>
        <authorList>
            <person name="Lee S.D."/>
        </authorList>
    </citation>
    <scope>NUCLEOTIDE SEQUENCE [LARGE SCALE GENOMIC DNA]</scope>
    <source>
        <strain evidence="6">KCTC 39840</strain>
    </source>
</reference>
<dbReference type="PRINTS" id="PR00035">
    <property type="entry name" value="HTHGNTR"/>
</dbReference>
<dbReference type="PANTHER" id="PTHR43537">
    <property type="entry name" value="TRANSCRIPTIONAL REGULATOR, GNTR FAMILY"/>
    <property type="match status" value="1"/>
</dbReference>
<dbReference type="Gene3D" id="1.10.10.10">
    <property type="entry name" value="Winged helix-like DNA-binding domain superfamily/Winged helix DNA-binding domain"/>
    <property type="match status" value="1"/>
</dbReference>
<name>A0ABU4HLC5_9ACTN</name>
<evidence type="ECO:0000256" key="2">
    <source>
        <dbReference type="ARBA" id="ARBA00023125"/>
    </source>
</evidence>
<accession>A0ABU4HLC5</accession>